<dbReference type="PROSITE" id="PS50885">
    <property type="entry name" value="HAMP"/>
    <property type="match status" value="1"/>
</dbReference>
<evidence type="ECO:0000256" key="10">
    <source>
        <dbReference type="ARBA" id="ARBA00023136"/>
    </source>
</evidence>
<dbReference type="InterPro" id="IPR003660">
    <property type="entry name" value="HAMP_dom"/>
</dbReference>
<evidence type="ECO:0000256" key="7">
    <source>
        <dbReference type="ARBA" id="ARBA00022777"/>
    </source>
</evidence>
<dbReference type="PRINTS" id="PR00344">
    <property type="entry name" value="BCTRLSENSOR"/>
</dbReference>
<dbReference type="SMART" id="SM00388">
    <property type="entry name" value="HisKA"/>
    <property type="match status" value="1"/>
</dbReference>
<dbReference type="InterPro" id="IPR003661">
    <property type="entry name" value="HisK_dim/P_dom"/>
</dbReference>
<dbReference type="CDD" id="cd00082">
    <property type="entry name" value="HisKA"/>
    <property type="match status" value="1"/>
</dbReference>
<keyword evidence="15" id="KW-1185">Reference proteome</keyword>
<comment type="subcellular location">
    <subcellularLocation>
        <location evidence="2">Membrane</location>
    </subcellularLocation>
</comment>
<keyword evidence="10 11" id="KW-0472">Membrane</keyword>
<protein>
    <recommendedName>
        <fullName evidence="3">histidine kinase</fullName>
        <ecNumber evidence="3">2.7.13.3</ecNumber>
    </recommendedName>
</protein>
<dbReference type="Proteomes" id="UP000048949">
    <property type="component" value="Unassembled WGS sequence"/>
</dbReference>
<feature type="domain" description="Histidine kinase" evidence="12">
    <location>
        <begin position="247"/>
        <end position="455"/>
    </location>
</feature>
<dbReference type="OrthoDB" id="913606at2"/>
<dbReference type="SMART" id="SM00387">
    <property type="entry name" value="HATPase_c"/>
    <property type="match status" value="1"/>
</dbReference>
<evidence type="ECO:0000256" key="9">
    <source>
        <dbReference type="ARBA" id="ARBA00023012"/>
    </source>
</evidence>
<dbReference type="Pfam" id="PF02518">
    <property type="entry name" value="HATPase_c"/>
    <property type="match status" value="1"/>
</dbReference>
<dbReference type="PANTHER" id="PTHR45436:SF1">
    <property type="entry name" value="SENSOR PROTEIN QSEC"/>
    <property type="match status" value="1"/>
</dbReference>
<evidence type="ECO:0000256" key="11">
    <source>
        <dbReference type="SAM" id="Phobius"/>
    </source>
</evidence>
<keyword evidence="9" id="KW-0902">Two-component regulatory system</keyword>
<dbReference type="InterPro" id="IPR050428">
    <property type="entry name" value="TCS_sensor_his_kinase"/>
</dbReference>
<dbReference type="Pfam" id="PF00512">
    <property type="entry name" value="HisKA"/>
    <property type="match status" value="1"/>
</dbReference>
<proteinExistence type="predicted"/>
<evidence type="ECO:0000259" key="12">
    <source>
        <dbReference type="PROSITE" id="PS50109"/>
    </source>
</evidence>
<evidence type="ECO:0000256" key="6">
    <source>
        <dbReference type="ARBA" id="ARBA00022692"/>
    </source>
</evidence>
<evidence type="ECO:0000313" key="15">
    <source>
        <dbReference type="Proteomes" id="UP000048949"/>
    </source>
</evidence>
<dbReference type="InterPro" id="IPR005467">
    <property type="entry name" value="His_kinase_dom"/>
</dbReference>
<evidence type="ECO:0000259" key="13">
    <source>
        <dbReference type="PROSITE" id="PS50885"/>
    </source>
</evidence>
<evidence type="ECO:0000256" key="4">
    <source>
        <dbReference type="ARBA" id="ARBA00022553"/>
    </source>
</evidence>
<evidence type="ECO:0000256" key="3">
    <source>
        <dbReference type="ARBA" id="ARBA00012438"/>
    </source>
</evidence>
<dbReference type="Pfam" id="PF08521">
    <property type="entry name" value="2CSK_N"/>
    <property type="match status" value="1"/>
</dbReference>
<dbReference type="RefSeq" id="WP_038008239.1">
    <property type="nucleotide sequence ID" value="NZ_CBFHGK010000028.1"/>
</dbReference>
<comment type="catalytic activity">
    <reaction evidence="1">
        <text>ATP + protein L-histidine = ADP + protein N-phospho-L-histidine.</text>
        <dbReference type="EC" id="2.7.13.3"/>
    </reaction>
</comment>
<dbReference type="Gene3D" id="3.30.565.10">
    <property type="entry name" value="Histidine kinase-like ATPase, C-terminal domain"/>
    <property type="match status" value="1"/>
</dbReference>
<keyword evidence="4" id="KW-0597">Phosphoprotein</keyword>
<feature type="transmembrane region" description="Helical" evidence="11">
    <location>
        <begin position="168"/>
        <end position="187"/>
    </location>
</feature>
<dbReference type="EMBL" id="CVQV01000016">
    <property type="protein sequence ID" value="CRK76403.1"/>
    <property type="molecule type" value="Genomic_DNA"/>
</dbReference>
<keyword evidence="6 11" id="KW-0812">Transmembrane</keyword>
<dbReference type="AlphaFoldDB" id="A0A0U1NPN6"/>
<feature type="domain" description="HAMP" evidence="13">
    <location>
        <begin position="188"/>
        <end position="239"/>
    </location>
</feature>
<evidence type="ECO:0000256" key="8">
    <source>
        <dbReference type="ARBA" id="ARBA00022989"/>
    </source>
</evidence>
<dbReference type="STRING" id="282199.GCA_001049735_02465"/>
<gene>
    <name evidence="14" type="primary">qseC</name>
    <name evidence="14" type="ORF">NIG5292_02466</name>
</gene>
<dbReference type="InterPro" id="IPR013727">
    <property type="entry name" value="2CSK_N"/>
</dbReference>
<dbReference type="EC" id="2.7.13.3" evidence="3"/>
<dbReference type="InterPro" id="IPR003594">
    <property type="entry name" value="HATPase_dom"/>
</dbReference>
<dbReference type="InterPro" id="IPR004358">
    <property type="entry name" value="Sig_transdc_His_kin-like_C"/>
</dbReference>
<dbReference type="CDD" id="cd00075">
    <property type="entry name" value="HATPase"/>
    <property type="match status" value="1"/>
</dbReference>
<keyword evidence="5 14" id="KW-0808">Transferase</keyword>
<evidence type="ECO:0000256" key="2">
    <source>
        <dbReference type="ARBA" id="ARBA00004370"/>
    </source>
</evidence>
<evidence type="ECO:0000313" key="14">
    <source>
        <dbReference type="EMBL" id="CRK76403.1"/>
    </source>
</evidence>
<dbReference type="PANTHER" id="PTHR45436">
    <property type="entry name" value="SENSOR HISTIDINE KINASE YKOH"/>
    <property type="match status" value="1"/>
</dbReference>
<evidence type="ECO:0000256" key="5">
    <source>
        <dbReference type="ARBA" id="ARBA00022679"/>
    </source>
</evidence>
<dbReference type="GO" id="GO:0005886">
    <property type="term" value="C:plasma membrane"/>
    <property type="evidence" value="ECO:0007669"/>
    <property type="project" value="TreeGrafter"/>
</dbReference>
<dbReference type="PROSITE" id="PS50109">
    <property type="entry name" value="HIS_KIN"/>
    <property type="match status" value="1"/>
</dbReference>
<organism evidence="14 15">
    <name type="scientific">Nereida ignava</name>
    <dbReference type="NCBI Taxonomy" id="282199"/>
    <lineage>
        <taxon>Bacteria</taxon>
        <taxon>Pseudomonadati</taxon>
        <taxon>Pseudomonadota</taxon>
        <taxon>Alphaproteobacteria</taxon>
        <taxon>Rhodobacterales</taxon>
        <taxon>Roseobacteraceae</taxon>
        <taxon>Nereida</taxon>
    </lineage>
</organism>
<dbReference type="SUPFAM" id="SSF55874">
    <property type="entry name" value="ATPase domain of HSP90 chaperone/DNA topoisomerase II/histidine kinase"/>
    <property type="match status" value="1"/>
</dbReference>
<dbReference type="InterPro" id="IPR036097">
    <property type="entry name" value="HisK_dim/P_sf"/>
</dbReference>
<dbReference type="SUPFAM" id="SSF47384">
    <property type="entry name" value="Homodimeric domain of signal transducing histidine kinase"/>
    <property type="match status" value="1"/>
</dbReference>
<keyword evidence="7" id="KW-0418">Kinase</keyword>
<dbReference type="InterPro" id="IPR036890">
    <property type="entry name" value="HATPase_C_sf"/>
</dbReference>
<dbReference type="Gene3D" id="1.10.287.130">
    <property type="match status" value="1"/>
</dbReference>
<name>A0A0U1NPN6_9RHOB</name>
<reference evidence="14 15" key="1">
    <citation type="submission" date="2015-04" db="EMBL/GenBank/DDBJ databases">
        <authorList>
            <person name="Syromyatnikov M.Y."/>
            <person name="Popov V.N."/>
        </authorList>
    </citation>
    <scope>NUCLEOTIDE SEQUENCE [LARGE SCALE GENOMIC DNA]</scope>
    <source>
        <strain evidence="14 15">CECT 5292</strain>
    </source>
</reference>
<keyword evidence="8 11" id="KW-1133">Transmembrane helix</keyword>
<dbReference type="GO" id="GO:0000155">
    <property type="term" value="F:phosphorelay sensor kinase activity"/>
    <property type="evidence" value="ECO:0007669"/>
    <property type="project" value="InterPro"/>
</dbReference>
<evidence type="ECO:0000256" key="1">
    <source>
        <dbReference type="ARBA" id="ARBA00000085"/>
    </source>
</evidence>
<sequence length="455" mass="49087">MTPDVVVSGSLRNRLALILTGGAALLAVVLFIVVRVLAAQVAQQGQDNILKASMSSVLDTAAIRDGRVTLDFPYSSLSMLNTEADDRVFYAIYEDNTLLSGYDWLTSPRDVAPENTIFKNTTLKGEVLRVASGARTLIGSNGPRNVFVSVAQTQDALSNTLNAISRNVAFLGLGFFAMSSALAIWAASTTSRQMRRLTSSVTRRGPQDLSRFTKPVPSEMAPLVASLNTFMLRLDHSLTQSEEFIAEAAHRIRTPLATVRSHAEATLQRVDRDENRTSLQAMVRAIDESSRAAGQLLDHAMVTFRAGNLEMVQVDLADLLHELVQSMTPVAEMKDITMTMELERPATLQGDAILLQNALRNLIDNALKYAPAETGVIIKASNSPTLSVSIYDDGPGFAVDEIETLSGRFVRGKDMGNTIGSGLGLTIAQEVIVAHNGSMALTNREEGGACVTLSF</sequence>
<accession>A0A0U1NPN6</accession>